<sequence>MNYEPVIGLEIHVQLKTKTKMFCGCPTHDTAVAPNTHVCPICLGQPGVLPVVNAQAVRYGMLMGLALNCEIAEHSKFDRKNYFYPDLPKAYQISQFDLPIAINGHVDIEVPGGEREVARIGITRAHLEEDAAKNFHETGASTLVDFNRGGTPLIEIVTEPDFRSAKEAKIFLQELRLIARYLGISDADMEKGHLRCDANVSLRLIDDQGGIVGARFNPKTEVKNLNSFKHVEKAIEHEIKRQTKLWETQTPPMISTTRGWNDTQNRTEEQRSKEEAADYRYFPEPDIPPLELKDLADELRTKLPELPAVRRARFQNEYALKPSDARQVCDDPLLADFVEHTFSELHAWLIALPELQETEASVLDHEKQKLGRLVAGWLLSKLGGLLTERSIDVRTMKITPENFAEFITLIATHKLNNTAGLKVLNAMLDDGSDPSQIMESQKLGRVEDEGILAELVTQVISNHPAEVARYKAGEDQLLQFLIGMVMRASEGTADSGIVRNMLLVELKSE</sequence>
<dbReference type="NCBIfam" id="NF004014">
    <property type="entry name" value="PRK05477.1-4"/>
    <property type="match status" value="1"/>
</dbReference>
<dbReference type="Gene3D" id="1.10.10.410">
    <property type="match status" value="1"/>
</dbReference>
<dbReference type="NCBIfam" id="TIGR00133">
    <property type="entry name" value="gatB"/>
    <property type="match status" value="1"/>
</dbReference>
<dbReference type="GO" id="GO:0006412">
    <property type="term" value="P:translation"/>
    <property type="evidence" value="ECO:0007669"/>
    <property type="project" value="UniProtKB-UniRule"/>
</dbReference>
<dbReference type="InterPro" id="IPR023168">
    <property type="entry name" value="GatB_Yqey_C_2"/>
</dbReference>
<dbReference type="PANTHER" id="PTHR11659">
    <property type="entry name" value="GLUTAMYL-TRNA GLN AMIDOTRANSFERASE SUBUNIT B MITOCHONDRIAL AND PROKARYOTIC PET112-RELATED"/>
    <property type="match status" value="1"/>
</dbReference>
<dbReference type="GO" id="GO:0050567">
    <property type="term" value="F:glutaminyl-tRNA synthase (glutamine-hydrolyzing) activity"/>
    <property type="evidence" value="ECO:0007669"/>
    <property type="project" value="UniProtKB-UniRule"/>
</dbReference>
<evidence type="ECO:0000256" key="4">
    <source>
        <dbReference type="ARBA" id="ARBA00022741"/>
    </source>
</evidence>
<dbReference type="InterPro" id="IPR017959">
    <property type="entry name" value="Asn/Gln-tRNA_amidoTrfase_suB/E"/>
</dbReference>
<dbReference type="EC" id="6.3.5.-" evidence="10"/>
<comment type="catalytic activity">
    <reaction evidence="8 10">
        <text>L-aspartyl-tRNA(Asn) + L-glutamine + ATP + H2O = L-asparaginyl-tRNA(Asn) + L-glutamate + ADP + phosphate + 2 H(+)</text>
        <dbReference type="Rhea" id="RHEA:14513"/>
        <dbReference type="Rhea" id="RHEA-COMP:9674"/>
        <dbReference type="Rhea" id="RHEA-COMP:9677"/>
        <dbReference type="ChEBI" id="CHEBI:15377"/>
        <dbReference type="ChEBI" id="CHEBI:15378"/>
        <dbReference type="ChEBI" id="CHEBI:29985"/>
        <dbReference type="ChEBI" id="CHEBI:30616"/>
        <dbReference type="ChEBI" id="CHEBI:43474"/>
        <dbReference type="ChEBI" id="CHEBI:58359"/>
        <dbReference type="ChEBI" id="CHEBI:78515"/>
        <dbReference type="ChEBI" id="CHEBI:78516"/>
        <dbReference type="ChEBI" id="CHEBI:456216"/>
    </reaction>
</comment>
<dbReference type="FunFam" id="1.10.10.410:FF:000001">
    <property type="entry name" value="Aspartyl/glutamyl-tRNA(Asn/Gln) amidotransferase subunit B"/>
    <property type="match status" value="1"/>
</dbReference>
<dbReference type="GO" id="GO:0005524">
    <property type="term" value="F:ATP binding"/>
    <property type="evidence" value="ECO:0007669"/>
    <property type="project" value="UniProtKB-KW"/>
</dbReference>
<dbReference type="Pfam" id="PF02934">
    <property type="entry name" value="GatB_N"/>
    <property type="match status" value="1"/>
</dbReference>
<keyword evidence="5 10" id="KW-0067">ATP-binding</keyword>
<dbReference type="InterPro" id="IPR006075">
    <property type="entry name" value="Asn/Gln-tRNA_Trfase_suB/E_cat"/>
</dbReference>
<evidence type="ECO:0000256" key="7">
    <source>
        <dbReference type="ARBA" id="ARBA00024799"/>
    </source>
</evidence>
<keyword evidence="13" id="KW-0808">Transferase</keyword>
<evidence type="ECO:0000256" key="5">
    <source>
        <dbReference type="ARBA" id="ARBA00022840"/>
    </source>
</evidence>
<proteinExistence type="inferred from homology"/>
<dbReference type="EMBL" id="PFEU01000028">
    <property type="protein sequence ID" value="PJE76364.1"/>
    <property type="molecule type" value="Genomic_DNA"/>
</dbReference>
<dbReference type="SUPFAM" id="SSF55931">
    <property type="entry name" value="Glutamine synthetase/guanido kinase"/>
    <property type="match status" value="1"/>
</dbReference>
<dbReference type="InterPro" id="IPR014746">
    <property type="entry name" value="Gln_synth/guanido_kin_cat_dom"/>
</dbReference>
<dbReference type="NCBIfam" id="NF004012">
    <property type="entry name" value="PRK05477.1-2"/>
    <property type="match status" value="1"/>
</dbReference>
<evidence type="ECO:0000256" key="3">
    <source>
        <dbReference type="ARBA" id="ARBA00022598"/>
    </source>
</evidence>
<dbReference type="InterPro" id="IPR004413">
    <property type="entry name" value="GatB"/>
</dbReference>
<dbReference type="InterPro" id="IPR003789">
    <property type="entry name" value="Asn/Gln_tRNA_amidoTrase-B-like"/>
</dbReference>
<evidence type="ECO:0000256" key="10">
    <source>
        <dbReference type="HAMAP-Rule" id="MF_00121"/>
    </source>
</evidence>
<dbReference type="InterPro" id="IPR017958">
    <property type="entry name" value="Gln-tRNA_amidoTrfase_suB_CS"/>
</dbReference>
<dbReference type="AlphaFoldDB" id="A0A2M8LFX8"/>
<dbReference type="GO" id="GO:0050566">
    <property type="term" value="F:asparaginyl-tRNA synthase (glutamine-hydrolyzing) activity"/>
    <property type="evidence" value="ECO:0007669"/>
    <property type="project" value="RHEA"/>
</dbReference>
<evidence type="ECO:0000256" key="8">
    <source>
        <dbReference type="ARBA" id="ARBA00047380"/>
    </source>
</evidence>
<comment type="caution">
    <text evidence="13">The sequence shown here is derived from an EMBL/GenBank/DDBJ whole genome shotgun (WGS) entry which is preliminary data.</text>
</comment>
<evidence type="ECO:0000259" key="12">
    <source>
        <dbReference type="SMART" id="SM00845"/>
    </source>
</evidence>
<evidence type="ECO:0000256" key="11">
    <source>
        <dbReference type="SAM" id="MobiDB-lite"/>
    </source>
</evidence>
<evidence type="ECO:0000256" key="1">
    <source>
        <dbReference type="ARBA" id="ARBA00005306"/>
    </source>
</evidence>
<organism evidence="13 14">
    <name type="scientific">Candidatus Uhrbacteria bacterium CG10_big_fil_rev_8_21_14_0_10_48_16</name>
    <dbReference type="NCBI Taxonomy" id="1975038"/>
    <lineage>
        <taxon>Bacteria</taxon>
        <taxon>Candidatus Uhriibacteriota</taxon>
    </lineage>
</organism>
<name>A0A2M8LFX8_9BACT</name>
<feature type="compositionally biased region" description="Basic and acidic residues" evidence="11">
    <location>
        <begin position="265"/>
        <end position="275"/>
    </location>
</feature>
<gene>
    <name evidence="10" type="primary">gatB</name>
    <name evidence="13" type="ORF">COV05_04995</name>
</gene>
<dbReference type="SMART" id="SM00845">
    <property type="entry name" value="GatB_Yqey"/>
    <property type="match status" value="1"/>
</dbReference>
<dbReference type="SUPFAM" id="SSF89095">
    <property type="entry name" value="GatB/YqeY motif"/>
    <property type="match status" value="1"/>
</dbReference>
<evidence type="ECO:0000256" key="6">
    <source>
        <dbReference type="ARBA" id="ARBA00022917"/>
    </source>
</evidence>
<comment type="catalytic activity">
    <reaction evidence="9 10">
        <text>L-glutamyl-tRNA(Gln) + L-glutamine + ATP + H2O = L-glutaminyl-tRNA(Gln) + L-glutamate + ADP + phosphate + H(+)</text>
        <dbReference type="Rhea" id="RHEA:17521"/>
        <dbReference type="Rhea" id="RHEA-COMP:9681"/>
        <dbReference type="Rhea" id="RHEA-COMP:9684"/>
        <dbReference type="ChEBI" id="CHEBI:15377"/>
        <dbReference type="ChEBI" id="CHEBI:15378"/>
        <dbReference type="ChEBI" id="CHEBI:29985"/>
        <dbReference type="ChEBI" id="CHEBI:30616"/>
        <dbReference type="ChEBI" id="CHEBI:43474"/>
        <dbReference type="ChEBI" id="CHEBI:58359"/>
        <dbReference type="ChEBI" id="CHEBI:78520"/>
        <dbReference type="ChEBI" id="CHEBI:78521"/>
        <dbReference type="ChEBI" id="CHEBI:456216"/>
    </reaction>
</comment>
<dbReference type="GO" id="GO:0016740">
    <property type="term" value="F:transferase activity"/>
    <property type="evidence" value="ECO:0007669"/>
    <property type="project" value="UniProtKB-KW"/>
</dbReference>
<dbReference type="HAMAP" id="MF_00121">
    <property type="entry name" value="GatB"/>
    <property type="match status" value="1"/>
</dbReference>
<comment type="similarity">
    <text evidence="1 10">Belongs to the GatB/GatE family. GatB subfamily.</text>
</comment>
<accession>A0A2M8LFX8</accession>
<feature type="compositionally biased region" description="Polar residues" evidence="11">
    <location>
        <begin position="252"/>
        <end position="264"/>
    </location>
</feature>
<feature type="domain" description="Asn/Gln amidotransferase" evidence="12">
    <location>
        <begin position="356"/>
        <end position="506"/>
    </location>
</feature>
<dbReference type="PROSITE" id="PS01234">
    <property type="entry name" value="GATB"/>
    <property type="match status" value="1"/>
</dbReference>
<feature type="region of interest" description="Disordered" evidence="11">
    <location>
        <begin position="252"/>
        <end position="275"/>
    </location>
</feature>
<evidence type="ECO:0000313" key="14">
    <source>
        <dbReference type="Proteomes" id="UP000231436"/>
    </source>
</evidence>
<evidence type="ECO:0000313" key="13">
    <source>
        <dbReference type="EMBL" id="PJE76364.1"/>
    </source>
</evidence>
<dbReference type="InterPro" id="IPR018027">
    <property type="entry name" value="Asn/Gln_amidotransferase"/>
</dbReference>
<dbReference type="Pfam" id="PF02637">
    <property type="entry name" value="GatB_Yqey"/>
    <property type="match status" value="1"/>
</dbReference>
<evidence type="ECO:0000256" key="9">
    <source>
        <dbReference type="ARBA" id="ARBA00047913"/>
    </source>
</evidence>
<evidence type="ECO:0000256" key="2">
    <source>
        <dbReference type="ARBA" id="ARBA00011123"/>
    </source>
</evidence>
<comment type="subunit">
    <text evidence="2 10">Heterotrimer of A, B and C subunits.</text>
</comment>
<keyword evidence="6 10" id="KW-0648">Protein biosynthesis</keyword>
<dbReference type="Proteomes" id="UP000231436">
    <property type="component" value="Unassembled WGS sequence"/>
</dbReference>
<comment type="function">
    <text evidence="7 10">Allows the formation of correctly charged Asn-tRNA(Asn) or Gln-tRNA(Gln) through the transamidation of misacylated Asp-tRNA(Asn) or Glu-tRNA(Gln) in organisms which lack either or both of asparaginyl-tRNA or glutaminyl-tRNA synthetases. The reaction takes place in the presence of glutamine and ATP through an activated phospho-Asp-tRNA(Asn) or phospho-Glu-tRNA(Gln).</text>
</comment>
<protein>
    <recommendedName>
        <fullName evidence="10">Aspartyl/glutamyl-tRNA(Asn/Gln) amidotransferase subunit B</fullName>
        <shortName evidence="10">Asp/Glu-ADT subunit B</shortName>
        <ecNumber evidence="10">6.3.5.-</ecNumber>
    </recommendedName>
</protein>
<reference evidence="14" key="1">
    <citation type="submission" date="2017-09" db="EMBL/GenBank/DDBJ databases">
        <title>Depth-based differentiation of microbial function through sediment-hosted aquifers and enrichment of novel symbionts in the deep terrestrial subsurface.</title>
        <authorList>
            <person name="Probst A.J."/>
            <person name="Ladd B."/>
            <person name="Jarett J.K."/>
            <person name="Geller-Mcgrath D.E."/>
            <person name="Sieber C.M.K."/>
            <person name="Emerson J.B."/>
            <person name="Anantharaman K."/>
            <person name="Thomas B.C."/>
            <person name="Malmstrom R."/>
            <person name="Stieglmeier M."/>
            <person name="Klingl A."/>
            <person name="Woyke T."/>
            <person name="Ryan C.M."/>
            <person name="Banfield J.F."/>
        </authorList>
    </citation>
    <scope>NUCLEOTIDE SEQUENCE [LARGE SCALE GENOMIC DNA]</scope>
</reference>
<keyword evidence="4 10" id="KW-0547">Nucleotide-binding</keyword>
<keyword evidence="3 10" id="KW-0436">Ligase</keyword>